<dbReference type="GO" id="GO:0016829">
    <property type="term" value="F:lyase activity"/>
    <property type="evidence" value="ECO:0007669"/>
    <property type="project" value="UniProtKB-KW"/>
</dbReference>
<evidence type="ECO:0000256" key="1">
    <source>
        <dbReference type="ARBA" id="ARBA00001946"/>
    </source>
</evidence>
<protein>
    <submittedName>
        <fullName evidence="6">CoA ester lyase</fullName>
    </submittedName>
</protein>
<proteinExistence type="inferred from homology"/>
<keyword evidence="3" id="KW-0479">Metal-binding</keyword>
<evidence type="ECO:0000256" key="4">
    <source>
        <dbReference type="ARBA" id="ARBA00022842"/>
    </source>
</evidence>
<keyword evidence="4" id="KW-0460">Magnesium</keyword>
<evidence type="ECO:0000259" key="5">
    <source>
        <dbReference type="Pfam" id="PF03328"/>
    </source>
</evidence>
<dbReference type="PANTHER" id="PTHR32308:SF0">
    <property type="entry name" value="HPCH_HPAI ALDOLASE_CITRATE LYASE DOMAIN-CONTAINING PROTEIN"/>
    <property type="match status" value="1"/>
</dbReference>
<reference evidence="6 7" key="1">
    <citation type="submission" date="2024-03" db="EMBL/GenBank/DDBJ databases">
        <title>High-quality draft genome sequencing of Tistrella sp. BH-R2-4.</title>
        <authorList>
            <person name="Dong C."/>
        </authorList>
    </citation>
    <scope>NUCLEOTIDE SEQUENCE [LARGE SCALE GENOMIC DNA]</scope>
    <source>
        <strain evidence="6 7">BH-R2-4</strain>
    </source>
</reference>
<comment type="similarity">
    <text evidence="2">Belongs to the HpcH/HpaI aldolase family.</text>
</comment>
<dbReference type="PANTHER" id="PTHR32308">
    <property type="entry name" value="LYASE BETA SUBUNIT, PUTATIVE (AFU_ORTHOLOGUE AFUA_4G13030)-RELATED"/>
    <property type="match status" value="1"/>
</dbReference>
<dbReference type="InterPro" id="IPR015813">
    <property type="entry name" value="Pyrv/PenolPyrv_kinase-like_dom"/>
</dbReference>
<organism evidence="6 7">
    <name type="scientific">Tistrella arctica</name>
    <dbReference type="NCBI Taxonomy" id="3133430"/>
    <lineage>
        <taxon>Bacteria</taxon>
        <taxon>Pseudomonadati</taxon>
        <taxon>Pseudomonadota</taxon>
        <taxon>Alphaproteobacteria</taxon>
        <taxon>Geminicoccales</taxon>
        <taxon>Geminicoccaceae</taxon>
        <taxon>Tistrella</taxon>
    </lineage>
</organism>
<dbReference type="Pfam" id="PF03328">
    <property type="entry name" value="HpcH_HpaI"/>
    <property type="match status" value="1"/>
</dbReference>
<comment type="cofactor">
    <cofactor evidence="1">
        <name>Mg(2+)</name>
        <dbReference type="ChEBI" id="CHEBI:18420"/>
    </cofactor>
</comment>
<keyword evidence="7" id="KW-1185">Reference proteome</keyword>
<sequence>MTLRSWLFVPADSERKLARSDDSAADALILDLEDAVAPGRKAVARDLLRDFLTARPRAGRHRQLWVRINPLDDAALADLTAVMAGAPDGVVVPKVNGPADVVRLSHWLDAFEAAAGLPAGSTPILPVATETPAAPFALGDYARQPLPRLAGLTWGAEDLSTALGASTNLDPAGGWAFTYRMARSATLLAARAAGVMAIETLYTDFRDPDGLLASCRAAAAEGFDGRIAIHPSQVPVINAGFAPTDDAVDHARRIVEAFAASPGLGTVGLDGRMLDIPHLRQAERVLARHAAIIRRAVDERSDLGSK</sequence>
<gene>
    <name evidence="6" type="ORF">WG926_14850</name>
</gene>
<comment type="caution">
    <text evidence="6">The sequence shown here is derived from an EMBL/GenBank/DDBJ whole genome shotgun (WGS) entry which is preliminary data.</text>
</comment>
<dbReference type="Gene3D" id="3.20.20.60">
    <property type="entry name" value="Phosphoenolpyruvate-binding domains"/>
    <property type="match status" value="1"/>
</dbReference>
<dbReference type="PIRSF" id="PIRSF015582">
    <property type="entry name" value="Cit_lyase_B"/>
    <property type="match status" value="1"/>
</dbReference>
<evidence type="ECO:0000313" key="7">
    <source>
        <dbReference type="Proteomes" id="UP001413721"/>
    </source>
</evidence>
<dbReference type="Proteomes" id="UP001413721">
    <property type="component" value="Unassembled WGS sequence"/>
</dbReference>
<evidence type="ECO:0000256" key="2">
    <source>
        <dbReference type="ARBA" id="ARBA00005568"/>
    </source>
</evidence>
<accession>A0ABU9YLB1</accession>
<dbReference type="EMBL" id="JBBKTW010000005">
    <property type="protein sequence ID" value="MEN2989593.1"/>
    <property type="molecule type" value="Genomic_DNA"/>
</dbReference>
<keyword evidence="6" id="KW-0456">Lyase</keyword>
<dbReference type="SUPFAM" id="SSF51621">
    <property type="entry name" value="Phosphoenolpyruvate/pyruvate domain"/>
    <property type="match status" value="1"/>
</dbReference>
<evidence type="ECO:0000256" key="3">
    <source>
        <dbReference type="ARBA" id="ARBA00022723"/>
    </source>
</evidence>
<dbReference type="InterPro" id="IPR005000">
    <property type="entry name" value="Aldolase/citrate-lyase_domain"/>
</dbReference>
<dbReference type="InterPro" id="IPR040442">
    <property type="entry name" value="Pyrv_kinase-like_dom_sf"/>
</dbReference>
<evidence type="ECO:0000313" key="6">
    <source>
        <dbReference type="EMBL" id="MEN2989593.1"/>
    </source>
</evidence>
<dbReference type="InterPro" id="IPR011206">
    <property type="entry name" value="Citrate_lyase_beta/mcl1/mcl2"/>
</dbReference>
<feature type="domain" description="HpcH/HpaI aldolase/citrate lyase" evidence="5">
    <location>
        <begin position="4"/>
        <end position="231"/>
    </location>
</feature>
<name>A0ABU9YLB1_9PROT</name>